<evidence type="ECO:0000313" key="2">
    <source>
        <dbReference type="Proteomes" id="UP000606935"/>
    </source>
</evidence>
<keyword evidence="2" id="KW-1185">Reference proteome</keyword>
<protein>
    <submittedName>
        <fullName evidence="1">Uncharacterized protein</fullName>
    </submittedName>
</protein>
<dbReference type="AlphaFoldDB" id="A0A917YVY8"/>
<reference evidence="1" key="2">
    <citation type="submission" date="2020-09" db="EMBL/GenBank/DDBJ databases">
        <authorList>
            <person name="Sun Q."/>
            <person name="Zhou Y."/>
        </authorList>
    </citation>
    <scope>NUCLEOTIDE SEQUENCE</scope>
    <source>
        <strain evidence="1">CGMCC 1.7086</strain>
    </source>
</reference>
<organism evidence="1 2">
    <name type="scientific">Bowmanella pacifica</name>
    <dbReference type="NCBI Taxonomy" id="502051"/>
    <lineage>
        <taxon>Bacteria</taxon>
        <taxon>Pseudomonadati</taxon>
        <taxon>Pseudomonadota</taxon>
        <taxon>Gammaproteobacteria</taxon>
        <taxon>Alteromonadales</taxon>
        <taxon>Alteromonadaceae</taxon>
        <taxon>Bowmanella</taxon>
    </lineage>
</organism>
<reference evidence="1" key="1">
    <citation type="journal article" date="2014" name="Int. J. Syst. Evol. Microbiol.">
        <title>Complete genome sequence of Corynebacterium casei LMG S-19264T (=DSM 44701T), isolated from a smear-ripened cheese.</title>
        <authorList>
            <consortium name="US DOE Joint Genome Institute (JGI-PGF)"/>
            <person name="Walter F."/>
            <person name="Albersmeier A."/>
            <person name="Kalinowski J."/>
            <person name="Ruckert C."/>
        </authorList>
    </citation>
    <scope>NUCLEOTIDE SEQUENCE</scope>
    <source>
        <strain evidence="1">CGMCC 1.7086</strain>
    </source>
</reference>
<gene>
    <name evidence="1" type="ORF">GCM10010982_12280</name>
</gene>
<proteinExistence type="predicted"/>
<accession>A0A917YVY8</accession>
<dbReference type="Proteomes" id="UP000606935">
    <property type="component" value="Unassembled WGS sequence"/>
</dbReference>
<dbReference type="EMBL" id="BMLS01000002">
    <property type="protein sequence ID" value="GGO66969.1"/>
    <property type="molecule type" value="Genomic_DNA"/>
</dbReference>
<evidence type="ECO:0000313" key="1">
    <source>
        <dbReference type="EMBL" id="GGO66969.1"/>
    </source>
</evidence>
<comment type="caution">
    <text evidence="1">The sequence shown here is derived from an EMBL/GenBank/DDBJ whole genome shotgun (WGS) entry which is preliminary data.</text>
</comment>
<name>A0A917YVY8_9ALTE</name>
<sequence length="51" mass="5660">MSIPPIMLITALMPNQKLNSRMESDNLSSSHTGELETKLMITAIDSIDIKE</sequence>